<dbReference type="PROSITE" id="PS50240">
    <property type="entry name" value="TRYPSIN_DOM"/>
    <property type="match status" value="1"/>
</dbReference>
<name>A0AAN7ZMZ4_9COLE</name>
<dbReference type="GO" id="GO:0006508">
    <property type="term" value="P:proteolysis"/>
    <property type="evidence" value="ECO:0007669"/>
    <property type="project" value="InterPro"/>
</dbReference>
<comment type="caution">
    <text evidence="5">The sequence shown here is derived from an EMBL/GenBank/DDBJ whole genome shotgun (WGS) entry which is preliminary data.</text>
</comment>
<dbReference type="SMART" id="SM00020">
    <property type="entry name" value="Tryp_SPc"/>
    <property type="match status" value="1"/>
</dbReference>
<evidence type="ECO:0000313" key="6">
    <source>
        <dbReference type="Proteomes" id="UP001329430"/>
    </source>
</evidence>
<feature type="chain" id="PRO_5042902328" description="Peptidase S1 domain-containing protein" evidence="3">
    <location>
        <begin position="18"/>
        <end position="338"/>
    </location>
</feature>
<dbReference type="SUPFAM" id="SSF50494">
    <property type="entry name" value="Trypsin-like serine proteases"/>
    <property type="match status" value="1"/>
</dbReference>
<keyword evidence="3" id="KW-0732">Signal</keyword>
<dbReference type="PRINTS" id="PR00722">
    <property type="entry name" value="CHYMOTRYPSIN"/>
</dbReference>
<sequence length="338" mass="38580">MNSAWVTSILLISKVLSNKGCDRTNCTTLSSCPDLQKYVTNPARDNLKDVEGLICDIGEDVQVCCDQKRINNLTTVNVVYNNDTACGIQNEVYQFPWMVAFMAFGWSFCSGALLNERYVLTSASCATQDDVSKELFTLLLADFNLKNNACNHSITARVEDCWQMQSFSIEEAIPHPLYNTTLNDVGLIRLNQSVTYTEYIQPICLPTKVSKWQPGNELYTSGFIVHFDQTIQREKFKRNTSIILKSLDECREWYKKNGGAIPLNEFNFCSIDNPDIEAFDVNSFVDHGGPVVSMHNNQWYIEGVLSLAVDVRDDQRPIINTNITYYLDWIYNNMRPWD</sequence>
<comment type="similarity">
    <text evidence="2">Belongs to the peptidase S1 family. CLIP subfamily.</text>
</comment>
<dbReference type="InterPro" id="IPR001254">
    <property type="entry name" value="Trypsin_dom"/>
</dbReference>
<dbReference type="PANTHER" id="PTHR24256">
    <property type="entry name" value="TRYPTASE-RELATED"/>
    <property type="match status" value="1"/>
</dbReference>
<feature type="domain" description="Peptidase S1" evidence="4">
    <location>
        <begin position="78"/>
        <end position="335"/>
    </location>
</feature>
<keyword evidence="1" id="KW-1015">Disulfide bond</keyword>
<dbReference type="Pfam" id="PF00089">
    <property type="entry name" value="Trypsin"/>
    <property type="match status" value="1"/>
</dbReference>
<reference evidence="5 6" key="1">
    <citation type="journal article" date="2024" name="Insects">
        <title>An Improved Chromosome-Level Genome Assembly of the Firefly Pyrocoelia pectoralis.</title>
        <authorList>
            <person name="Fu X."/>
            <person name="Meyer-Rochow V.B."/>
            <person name="Ballantyne L."/>
            <person name="Zhu X."/>
        </authorList>
    </citation>
    <scope>NUCLEOTIDE SEQUENCE [LARGE SCALE GENOMIC DNA]</scope>
    <source>
        <strain evidence="5">XCY_ONT2</strain>
    </source>
</reference>
<dbReference type="EMBL" id="JAVRBK010000005">
    <property type="protein sequence ID" value="KAK5643821.1"/>
    <property type="molecule type" value="Genomic_DNA"/>
</dbReference>
<accession>A0AAN7ZMZ4</accession>
<dbReference type="InterPro" id="IPR043504">
    <property type="entry name" value="Peptidase_S1_PA_chymotrypsin"/>
</dbReference>
<evidence type="ECO:0000256" key="3">
    <source>
        <dbReference type="SAM" id="SignalP"/>
    </source>
</evidence>
<dbReference type="InterPro" id="IPR001314">
    <property type="entry name" value="Peptidase_S1A"/>
</dbReference>
<evidence type="ECO:0000313" key="5">
    <source>
        <dbReference type="EMBL" id="KAK5643821.1"/>
    </source>
</evidence>
<evidence type="ECO:0000256" key="2">
    <source>
        <dbReference type="ARBA" id="ARBA00024195"/>
    </source>
</evidence>
<feature type="signal peptide" evidence="3">
    <location>
        <begin position="1"/>
        <end position="17"/>
    </location>
</feature>
<dbReference type="InterPro" id="IPR009003">
    <property type="entry name" value="Peptidase_S1_PA"/>
</dbReference>
<keyword evidence="6" id="KW-1185">Reference proteome</keyword>
<evidence type="ECO:0000256" key="1">
    <source>
        <dbReference type="ARBA" id="ARBA00023157"/>
    </source>
</evidence>
<dbReference type="Gene3D" id="2.40.10.10">
    <property type="entry name" value="Trypsin-like serine proteases"/>
    <property type="match status" value="1"/>
</dbReference>
<evidence type="ECO:0000259" key="4">
    <source>
        <dbReference type="PROSITE" id="PS50240"/>
    </source>
</evidence>
<protein>
    <recommendedName>
        <fullName evidence="4">Peptidase S1 domain-containing protein</fullName>
    </recommendedName>
</protein>
<dbReference type="AlphaFoldDB" id="A0AAN7ZMZ4"/>
<dbReference type="GO" id="GO:0004252">
    <property type="term" value="F:serine-type endopeptidase activity"/>
    <property type="evidence" value="ECO:0007669"/>
    <property type="project" value="InterPro"/>
</dbReference>
<organism evidence="5 6">
    <name type="scientific">Pyrocoelia pectoralis</name>
    <dbReference type="NCBI Taxonomy" id="417401"/>
    <lineage>
        <taxon>Eukaryota</taxon>
        <taxon>Metazoa</taxon>
        <taxon>Ecdysozoa</taxon>
        <taxon>Arthropoda</taxon>
        <taxon>Hexapoda</taxon>
        <taxon>Insecta</taxon>
        <taxon>Pterygota</taxon>
        <taxon>Neoptera</taxon>
        <taxon>Endopterygota</taxon>
        <taxon>Coleoptera</taxon>
        <taxon>Polyphaga</taxon>
        <taxon>Elateriformia</taxon>
        <taxon>Elateroidea</taxon>
        <taxon>Lampyridae</taxon>
        <taxon>Lampyrinae</taxon>
        <taxon>Pyrocoelia</taxon>
    </lineage>
</organism>
<proteinExistence type="inferred from homology"/>
<dbReference type="InterPro" id="IPR051487">
    <property type="entry name" value="Ser/Thr_Proteases_Immune/Dev"/>
</dbReference>
<dbReference type="Proteomes" id="UP001329430">
    <property type="component" value="Chromosome 5"/>
</dbReference>
<gene>
    <name evidence="5" type="ORF">RI129_007666</name>
</gene>